<feature type="region of interest" description="Disordered" evidence="1">
    <location>
        <begin position="26"/>
        <end position="76"/>
    </location>
</feature>
<organism evidence="2 3">
    <name type="scientific">Clonostachys byssicola</name>
    <dbReference type="NCBI Taxonomy" id="160290"/>
    <lineage>
        <taxon>Eukaryota</taxon>
        <taxon>Fungi</taxon>
        <taxon>Dikarya</taxon>
        <taxon>Ascomycota</taxon>
        <taxon>Pezizomycotina</taxon>
        <taxon>Sordariomycetes</taxon>
        <taxon>Hypocreomycetidae</taxon>
        <taxon>Hypocreales</taxon>
        <taxon>Bionectriaceae</taxon>
        <taxon>Clonostachys</taxon>
    </lineage>
</organism>
<dbReference type="Proteomes" id="UP000754883">
    <property type="component" value="Unassembled WGS sequence"/>
</dbReference>
<sequence>MTSIQLPPLTFDEGGFRVSVIANGSSRDSTNIIGSSHTQRNTIQEVPEPDDDDSAAMQQINQAPDDPPIPEHPIPSMQDAFAESLLESTRGSGKPKPKLRGDDALHPLDARQRHELLIGEENKGLEDAELWRRRDGQKQHEILKLVSQIAFGVYLLLNGMANDNNQVINILQGHIDEVDEFLEVTLDDLTFSITDLQSRIDHLRVPLANLQVFEEMLESRSYRVELLEGNEKLEHIIARSSAMIKLWNKDVTAGKDCTGSFTDWLSSLKESIWQNDNEDIVDIFHAMRGNGDGWLSAFIEMEGRVKEINSLVAELSGLTAEMEKKAGEVSRKTWSAIPPFTSPVTTPPFTSPAATSPVTSIPSLKDRSSMSLVPSIISIPKSARRASIKSGPGSGPTLRATSVEEEVRDEVQIQVKVEVEEKAKDEVKVEVKLEIQDEVKAEMKKDEARQKIEEEEEEEDDDDIDFDDGLSNFPVPGALPLLPPMMISKATPKKPPINPPTLHMDTESKFIVLDATIMDEKLPVESEPQPEPETEELYLLQPRTYTPQPPEPLPSPMVRDIVRDNPPSPSDGSSDSGSPLQFGMPFLPARSSLRNSEASVNTSRDRRPHDSYGSANGRPSMPHDSYSSANGRPSMPHDSYGSANGRPSIPTSRNLDVSGRGSASSAEADAYRQHYLTRIGSQNELRPQVVQARSSELRQYHPVLASPHSPLQQRPHTAAGPPGGHPQTFRRPSDSMPPPIRPNAARVTTMSSAPGHYGDRGNYHDSGHYGGSQYGAPSMRTVTHSTRTTRTTSNQTLKKKKSAFGWLKKAFTMDDEERAAFEARKTVQYSENYYKDKNPKFLDGKRMR</sequence>
<feature type="compositionally biased region" description="Low complexity" evidence="1">
    <location>
        <begin position="570"/>
        <end position="579"/>
    </location>
</feature>
<accession>A0A9N9UGF7</accession>
<feature type="compositionally biased region" description="Acidic residues" evidence="1">
    <location>
        <begin position="453"/>
        <end position="465"/>
    </location>
</feature>
<name>A0A9N9UGF7_9HYPO</name>
<feature type="compositionally biased region" description="Basic and acidic residues" evidence="1">
    <location>
        <begin position="757"/>
        <end position="767"/>
    </location>
</feature>
<feature type="region of interest" description="Disordered" evidence="1">
    <location>
        <begin position="705"/>
        <end position="776"/>
    </location>
</feature>
<feature type="region of interest" description="Disordered" evidence="1">
    <location>
        <begin position="443"/>
        <end position="465"/>
    </location>
</feature>
<reference evidence="2" key="1">
    <citation type="submission" date="2021-10" db="EMBL/GenBank/DDBJ databases">
        <authorList>
            <person name="Piombo E."/>
        </authorList>
    </citation>
    <scope>NUCLEOTIDE SEQUENCE</scope>
</reference>
<dbReference type="OrthoDB" id="5389734at2759"/>
<feature type="region of interest" description="Disordered" evidence="1">
    <location>
        <begin position="384"/>
        <end position="403"/>
    </location>
</feature>
<proteinExistence type="predicted"/>
<feature type="region of interest" description="Disordered" evidence="1">
    <location>
        <begin position="543"/>
        <end position="668"/>
    </location>
</feature>
<feature type="compositionally biased region" description="Polar residues" evidence="1">
    <location>
        <begin position="26"/>
        <end position="44"/>
    </location>
</feature>
<dbReference type="AlphaFoldDB" id="A0A9N9UGF7"/>
<dbReference type="EMBL" id="CABFNO020001451">
    <property type="protein sequence ID" value="CAG9988364.1"/>
    <property type="molecule type" value="Genomic_DNA"/>
</dbReference>
<feature type="compositionally biased region" description="Polar residues" evidence="1">
    <location>
        <begin position="592"/>
        <end position="602"/>
    </location>
</feature>
<keyword evidence="3" id="KW-1185">Reference proteome</keyword>
<feature type="compositionally biased region" description="Polar residues" evidence="1">
    <location>
        <begin position="649"/>
        <end position="665"/>
    </location>
</feature>
<feature type="compositionally biased region" description="Basic and acidic residues" evidence="1">
    <location>
        <begin position="443"/>
        <end position="452"/>
    </location>
</feature>
<gene>
    <name evidence="2" type="ORF">CBYS24578_00009963</name>
</gene>
<comment type="caution">
    <text evidence="2">The sequence shown here is derived from an EMBL/GenBank/DDBJ whole genome shotgun (WGS) entry which is preliminary data.</text>
</comment>
<evidence type="ECO:0000313" key="3">
    <source>
        <dbReference type="Proteomes" id="UP000754883"/>
    </source>
</evidence>
<protein>
    <submittedName>
        <fullName evidence="2">Uncharacterized protein</fullName>
    </submittedName>
</protein>
<evidence type="ECO:0000256" key="1">
    <source>
        <dbReference type="SAM" id="MobiDB-lite"/>
    </source>
</evidence>
<evidence type="ECO:0000313" key="2">
    <source>
        <dbReference type="EMBL" id="CAG9988364.1"/>
    </source>
</evidence>